<sequence>MKNRFKVILQPQNQDLYLEADQSISVEELFEYIKTSLKIDNDLKNWNCYSKSKCMYLDLKSELENVQNDNLIINTQNFSNTHTGMHQDQQSINNQHFQTPQQQINNQYQQKNKKQDQINSYVFNEIPNSNKLSINFVIRDGSIKRQFPRQFLRQFSRQFNIHDKLIQLKDAVMEYLGFESDDEVSCDLYIFGQHYRGYCLEALTLHQLQLKYNVEVQIVLRQIGYSGD</sequence>
<accession>A0A8S1LFM7</accession>
<proteinExistence type="predicted"/>
<keyword evidence="2" id="KW-1185">Reference proteome</keyword>
<dbReference type="EMBL" id="CAJJDM010000034">
    <property type="protein sequence ID" value="CAD8063526.1"/>
    <property type="molecule type" value="Genomic_DNA"/>
</dbReference>
<dbReference type="AlphaFoldDB" id="A0A8S1LFM7"/>
<evidence type="ECO:0000313" key="1">
    <source>
        <dbReference type="EMBL" id="CAD8063526.1"/>
    </source>
</evidence>
<gene>
    <name evidence="1" type="ORF">PPRIM_AZ9-3.1.T0350008</name>
</gene>
<comment type="caution">
    <text evidence="1">The sequence shown here is derived from an EMBL/GenBank/DDBJ whole genome shotgun (WGS) entry which is preliminary data.</text>
</comment>
<name>A0A8S1LFM7_PARPR</name>
<organism evidence="1 2">
    <name type="scientific">Paramecium primaurelia</name>
    <dbReference type="NCBI Taxonomy" id="5886"/>
    <lineage>
        <taxon>Eukaryota</taxon>
        <taxon>Sar</taxon>
        <taxon>Alveolata</taxon>
        <taxon>Ciliophora</taxon>
        <taxon>Intramacronucleata</taxon>
        <taxon>Oligohymenophorea</taxon>
        <taxon>Peniculida</taxon>
        <taxon>Parameciidae</taxon>
        <taxon>Paramecium</taxon>
    </lineage>
</organism>
<reference evidence="1" key="1">
    <citation type="submission" date="2021-01" db="EMBL/GenBank/DDBJ databases">
        <authorList>
            <consortium name="Genoscope - CEA"/>
            <person name="William W."/>
        </authorList>
    </citation>
    <scope>NUCLEOTIDE SEQUENCE</scope>
</reference>
<evidence type="ECO:0000313" key="2">
    <source>
        <dbReference type="Proteomes" id="UP000688137"/>
    </source>
</evidence>
<protein>
    <submittedName>
        <fullName evidence="1">Uncharacterized protein</fullName>
    </submittedName>
</protein>
<dbReference type="Proteomes" id="UP000688137">
    <property type="component" value="Unassembled WGS sequence"/>
</dbReference>
<dbReference type="OMA" id="HARIRWA"/>